<dbReference type="CDD" id="cd00086">
    <property type="entry name" value="homeodomain"/>
    <property type="match status" value="1"/>
</dbReference>
<proteinExistence type="inferred from homology"/>
<dbReference type="Pfam" id="PF00046">
    <property type="entry name" value="Homeodomain"/>
    <property type="match status" value="1"/>
</dbReference>
<dbReference type="Pfam" id="PF00400">
    <property type="entry name" value="WD40"/>
    <property type="match status" value="3"/>
</dbReference>
<evidence type="ECO:0000256" key="6">
    <source>
        <dbReference type="ARBA" id="ARBA00022618"/>
    </source>
</evidence>
<dbReference type="PROSITE" id="PS50294">
    <property type="entry name" value="WD_REPEATS_REGION"/>
    <property type="match status" value="1"/>
</dbReference>
<evidence type="ECO:0000256" key="1">
    <source>
        <dbReference type="ARBA" id="ARBA00004123"/>
    </source>
</evidence>
<evidence type="ECO:0000256" key="13">
    <source>
        <dbReference type="ARBA" id="ARBA00023015"/>
    </source>
</evidence>
<evidence type="ECO:0000256" key="25">
    <source>
        <dbReference type="PROSITE-ProRule" id="PRU00108"/>
    </source>
</evidence>
<dbReference type="AlphaFoldDB" id="A0AAN8R9R5"/>
<dbReference type="InterPro" id="IPR009057">
    <property type="entry name" value="Homeodomain-like_sf"/>
</dbReference>
<evidence type="ECO:0000259" key="29">
    <source>
        <dbReference type="PROSITE" id="PS50071"/>
    </source>
</evidence>
<feature type="compositionally biased region" description="Basic and acidic residues" evidence="28">
    <location>
        <begin position="70"/>
        <end position="96"/>
    </location>
</feature>
<name>A0AAN8R9R5_9TELE</name>
<dbReference type="GO" id="GO:0051301">
    <property type="term" value="P:cell division"/>
    <property type="evidence" value="ECO:0007669"/>
    <property type="project" value="UniProtKB-KW"/>
</dbReference>
<dbReference type="SUPFAM" id="SSF50978">
    <property type="entry name" value="WD40 repeat-like"/>
    <property type="match status" value="1"/>
</dbReference>
<evidence type="ECO:0000256" key="16">
    <source>
        <dbReference type="ARBA" id="ARBA00023163"/>
    </source>
</evidence>
<dbReference type="GO" id="GO:0000981">
    <property type="term" value="F:DNA-binding transcription factor activity, RNA polymerase II-specific"/>
    <property type="evidence" value="ECO:0007669"/>
    <property type="project" value="InterPro"/>
</dbReference>
<evidence type="ECO:0000256" key="10">
    <source>
        <dbReference type="ARBA" id="ARBA00022829"/>
    </source>
</evidence>
<keyword evidence="10" id="KW-0159">Chromosome partition</keyword>
<evidence type="ECO:0000256" key="22">
    <source>
        <dbReference type="ARBA" id="ARBA00038165"/>
    </source>
</evidence>
<evidence type="ECO:0000256" key="15">
    <source>
        <dbReference type="ARBA" id="ARBA00023155"/>
    </source>
</evidence>
<protein>
    <recommendedName>
        <fullName evidence="23">Mitotic checkpoint protein BUB3</fullName>
    </recommendedName>
</protein>
<dbReference type="GO" id="GO:0003677">
    <property type="term" value="F:DNA binding"/>
    <property type="evidence" value="ECO:0007669"/>
    <property type="project" value="UniProtKB-UniRule"/>
</dbReference>
<dbReference type="GO" id="GO:0005634">
    <property type="term" value="C:nucleus"/>
    <property type="evidence" value="ECO:0007669"/>
    <property type="project" value="UniProtKB-SubCell"/>
</dbReference>
<evidence type="ECO:0000256" key="7">
    <source>
        <dbReference type="ARBA" id="ARBA00022737"/>
    </source>
</evidence>
<dbReference type="GO" id="GO:0007059">
    <property type="term" value="P:chromosome segregation"/>
    <property type="evidence" value="ECO:0007669"/>
    <property type="project" value="UniProtKB-KW"/>
</dbReference>
<dbReference type="PANTHER" id="PTHR10971">
    <property type="entry name" value="MRNA EXPORT FACTOR AND BUB3"/>
    <property type="match status" value="1"/>
</dbReference>
<evidence type="ECO:0000256" key="12">
    <source>
        <dbReference type="ARBA" id="ARBA00022902"/>
    </source>
</evidence>
<evidence type="ECO:0000256" key="18">
    <source>
        <dbReference type="ARBA" id="ARBA00023254"/>
    </source>
</evidence>
<evidence type="ECO:0000256" key="8">
    <source>
        <dbReference type="ARBA" id="ARBA00022776"/>
    </source>
</evidence>
<dbReference type="SUPFAM" id="SSF46689">
    <property type="entry name" value="Homeodomain-like"/>
    <property type="match status" value="1"/>
</dbReference>
<evidence type="ECO:0000256" key="14">
    <source>
        <dbReference type="ARBA" id="ARBA00023125"/>
    </source>
</evidence>
<keyword evidence="15 25" id="KW-0371">Homeobox</keyword>
<dbReference type="PROSITE" id="PS50082">
    <property type="entry name" value="WD_REPEATS_2"/>
    <property type="match status" value="3"/>
</dbReference>
<dbReference type="InterPro" id="IPR015943">
    <property type="entry name" value="WD40/YVTN_repeat-like_dom_sf"/>
</dbReference>
<keyword evidence="17 25" id="KW-0539">Nucleus</keyword>
<evidence type="ECO:0000256" key="11">
    <source>
        <dbReference type="ARBA" id="ARBA00022838"/>
    </source>
</evidence>
<keyword evidence="13" id="KW-0805">Transcription regulation</keyword>
<evidence type="ECO:0000256" key="21">
    <source>
        <dbReference type="ARBA" id="ARBA00037960"/>
    </source>
</evidence>
<comment type="similarity">
    <text evidence="22">Belongs to the HMX homeobox family.</text>
</comment>
<dbReference type="FunFam" id="1.10.10.60:FF:000053">
    <property type="entry name" value="H6 family homeobox 2"/>
    <property type="match status" value="1"/>
</dbReference>
<feature type="repeat" description="WD" evidence="26">
    <location>
        <begin position="600"/>
        <end position="625"/>
    </location>
</feature>
<dbReference type="EMBL" id="JAGTTL010000001">
    <property type="protein sequence ID" value="KAK6328069.1"/>
    <property type="molecule type" value="Genomic_DNA"/>
</dbReference>
<keyword evidence="20" id="KW-0137">Centromere</keyword>
<keyword evidence="11" id="KW-0995">Kinetochore</keyword>
<evidence type="ECO:0000256" key="17">
    <source>
        <dbReference type="ARBA" id="ARBA00023242"/>
    </source>
</evidence>
<keyword evidence="14 25" id="KW-0238">DNA-binding</keyword>
<feature type="DNA-binding region" description="Homeobox" evidence="25">
    <location>
        <begin position="133"/>
        <end position="192"/>
    </location>
</feature>
<sequence length="687" mass="76707">MAETAQETRPPAKDSPFSIKNLLNFDSKPSKPKTLLATSKGLLEGGFSLSRIGSEKAIARETPSPASPGGDRDTPELQRESPDPHVKEDDENKSTDDIVLEESDGDEPKKEAELVDDWRKIQDDNSDKKTCRKKKTRTVFSRSQVFRLESTFDMKRYLSSSERAGLAASLHLTETQVKIWFQNRRNKWKRQLAAELEAANLSHAAAQRIVRVPVLYHENAGSETGSAGNGPSILGTGSEDAHKDSSDSSSSAALLQRQRMRSVSSEGFSGGEDSTDFYPLPGVKKPCNDLNDLTLPCLSDKNKLILGQEKVKRHKLCHDYKEATLRSVGGEGRGANILVYKINNELFVKFFILKEVLQRKPRTMTGSNEYKLNQGPEDSISAVKFSPSTGQFLLVSSWDCTVRLYDVGGNSMRIKYSHLAPVLDCAFYDPTHAWSGGLDTQLKTHDLNTDQDTIVGTHDAPIRCVEYCPEVNVMVTGSWDRSVRLWDPRTPCNAGTFTQPEKVYTLSVAGDRLIVGTAGRRVLVWDLRNMGYVQQRRESSLKYQTRAIRAFPNKQGYVLSSIEGRVAVEYLDPSQEVQKKKYAFKCHRLKENGIEQVYPVNAISFHSVHNTFATGGSDGFVNIWDPFNKKRLCQFHRYPSSIASLAFSNDGSTLAIASSYMQEQGDISHPEDTIFIRQVTDAETKPK</sequence>
<comment type="similarity">
    <text evidence="21">Belongs to the WD repeat BUB3 family.</text>
</comment>
<keyword evidence="31" id="KW-1185">Reference proteome</keyword>
<evidence type="ECO:0000313" key="31">
    <source>
        <dbReference type="Proteomes" id="UP001356427"/>
    </source>
</evidence>
<dbReference type="Gene3D" id="2.130.10.10">
    <property type="entry name" value="YVTN repeat-like/Quinoprotein amine dehydrogenase"/>
    <property type="match status" value="1"/>
</dbReference>
<evidence type="ECO:0000256" key="9">
    <source>
        <dbReference type="ARBA" id="ARBA00022782"/>
    </source>
</evidence>
<comment type="subcellular location">
    <subcellularLocation>
        <location evidence="2">Chromosome</location>
        <location evidence="2">Centromere</location>
        <location evidence="2">Kinetochore</location>
    </subcellularLocation>
    <subcellularLocation>
        <location evidence="1 25 27">Nucleus</location>
    </subcellularLocation>
</comment>
<dbReference type="InterPro" id="IPR017970">
    <property type="entry name" value="Homeobox_CS"/>
</dbReference>
<evidence type="ECO:0000256" key="24">
    <source>
        <dbReference type="ARBA" id="ARBA00053510"/>
    </source>
</evidence>
<evidence type="ECO:0000256" key="26">
    <source>
        <dbReference type="PROSITE-ProRule" id="PRU00221"/>
    </source>
</evidence>
<feature type="repeat" description="WD" evidence="26">
    <location>
        <begin position="455"/>
        <end position="487"/>
    </location>
</feature>
<comment type="function">
    <text evidence="24">Transcription factor involved in specification of neuronal cell types and which is required for inner ear and hypothalamus development. Binds to the 5'-CAAGTG-3' core sequence.</text>
</comment>
<dbReference type="SMART" id="SM00320">
    <property type="entry name" value="WD40"/>
    <property type="match status" value="5"/>
</dbReference>
<dbReference type="GO" id="GO:0051321">
    <property type="term" value="P:meiotic cell cycle"/>
    <property type="evidence" value="ECO:0007669"/>
    <property type="project" value="UniProtKB-KW"/>
</dbReference>
<evidence type="ECO:0000256" key="28">
    <source>
        <dbReference type="SAM" id="MobiDB-lite"/>
    </source>
</evidence>
<dbReference type="PROSITE" id="PS50071">
    <property type="entry name" value="HOMEOBOX_2"/>
    <property type="match status" value="1"/>
</dbReference>
<feature type="region of interest" description="Disordered" evidence="28">
    <location>
        <begin position="1"/>
        <end position="33"/>
    </location>
</feature>
<dbReference type="PRINTS" id="PR00024">
    <property type="entry name" value="HOMEOBOX"/>
</dbReference>
<dbReference type="InterPro" id="IPR001680">
    <property type="entry name" value="WD40_rpt"/>
</dbReference>
<evidence type="ECO:0000256" key="23">
    <source>
        <dbReference type="ARBA" id="ARBA00040107"/>
    </source>
</evidence>
<evidence type="ECO:0000256" key="2">
    <source>
        <dbReference type="ARBA" id="ARBA00004629"/>
    </source>
</evidence>
<keyword evidence="8" id="KW-0498">Mitosis</keyword>
<dbReference type="Proteomes" id="UP001356427">
    <property type="component" value="Unassembled WGS sequence"/>
</dbReference>
<keyword evidence="9" id="KW-0221">Differentiation</keyword>
<feature type="domain" description="Homeobox" evidence="29">
    <location>
        <begin position="131"/>
        <end position="191"/>
    </location>
</feature>
<evidence type="ECO:0000256" key="27">
    <source>
        <dbReference type="RuleBase" id="RU000682"/>
    </source>
</evidence>
<organism evidence="30 31">
    <name type="scientific">Coregonus suidteri</name>
    <dbReference type="NCBI Taxonomy" id="861788"/>
    <lineage>
        <taxon>Eukaryota</taxon>
        <taxon>Metazoa</taxon>
        <taxon>Chordata</taxon>
        <taxon>Craniata</taxon>
        <taxon>Vertebrata</taxon>
        <taxon>Euteleostomi</taxon>
        <taxon>Actinopterygii</taxon>
        <taxon>Neopterygii</taxon>
        <taxon>Teleostei</taxon>
        <taxon>Protacanthopterygii</taxon>
        <taxon>Salmoniformes</taxon>
        <taxon>Salmonidae</taxon>
        <taxon>Coregoninae</taxon>
        <taxon>Coregonus</taxon>
    </lineage>
</organism>
<reference evidence="30 31" key="1">
    <citation type="submission" date="2021-04" db="EMBL/GenBank/DDBJ databases">
        <authorList>
            <person name="De Guttry C."/>
            <person name="Zahm M."/>
            <person name="Klopp C."/>
            <person name="Cabau C."/>
            <person name="Louis A."/>
            <person name="Berthelot C."/>
            <person name="Parey E."/>
            <person name="Roest Crollius H."/>
            <person name="Montfort J."/>
            <person name="Robinson-Rechavi M."/>
            <person name="Bucao C."/>
            <person name="Bouchez O."/>
            <person name="Gislard M."/>
            <person name="Lluch J."/>
            <person name="Milhes M."/>
            <person name="Lampietro C."/>
            <person name="Lopez Roques C."/>
            <person name="Donnadieu C."/>
            <person name="Braasch I."/>
            <person name="Desvignes T."/>
            <person name="Postlethwait J."/>
            <person name="Bobe J."/>
            <person name="Wedekind C."/>
            <person name="Guiguen Y."/>
        </authorList>
    </citation>
    <scope>NUCLEOTIDE SEQUENCE [LARGE SCALE GENOMIC DNA]</scope>
    <source>
        <strain evidence="30">Cs_M1</strain>
        <tissue evidence="30">Blood</tissue>
    </source>
</reference>
<keyword evidence="18" id="KW-0469">Meiosis</keyword>
<keyword evidence="5 26" id="KW-0853">WD repeat</keyword>
<accession>A0AAN8R9R5</accession>
<feature type="repeat" description="WD" evidence="26">
    <location>
        <begin position="373"/>
        <end position="407"/>
    </location>
</feature>
<evidence type="ECO:0000256" key="3">
    <source>
        <dbReference type="ARBA" id="ARBA00022454"/>
    </source>
</evidence>
<dbReference type="SMART" id="SM00389">
    <property type="entry name" value="HOX"/>
    <property type="match status" value="1"/>
</dbReference>
<dbReference type="GO" id="GO:0000776">
    <property type="term" value="C:kinetochore"/>
    <property type="evidence" value="ECO:0007669"/>
    <property type="project" value="UniProtKB-KW"/>
</dbReference>
<dbReference type="PROSITE" id="PS00027">
    <property type="entry name" value="HOMEOBOX_1"/>
    <property type="match status" value="1"/>
</dbReference>
<gene>
    <name evidence="30" type="ORF">J4Q44_G00000470</name>
</gene>
<keyword evidence="12" id="KW-0524">Neurogenesis</keyword>
<dbReference type="FunFam" id="2.130.10.10:FF:000047">
    <property type="entry name" value="Mitotic checkpoint protein bub3, putative"/>
    <property type="match status" value="1"/>
</dbReference>
<keyword evidence="3" id="KW-0158">Chromosome</keyword>
<dbReference type="InterPro" id="IPR020479">
    <property type="entry name" value="HD_metazoa"/>
</dbReference>
<keyword evidence="16" id="KW-0804">Transcription</keyword>
<evidence type="ECO:0000256" key="4">
    <source>
        <dbReference type="ARBA" id="ARBA00022473"/>
    </source>
</evidence>
<dbReference type="InterPro" id="IPR036322">
    <property type="entry name" value="WD40_repeat_dom_sf"/>
</dbReference>
<evidence type="ECO:0000256" key="19">
    <source>
        <dbReference type="ARBA" id="ARBA00023306"/>
    </source>
</evidence>
<dbReference type="InterPro" id="IPR001356">
    <property type="entry name" value="HD"/>
</dbReference>
<evidence type="ECO:0000256" key="5">
    <source>
        <dbReference type="ARBA" id="ARBA00022574"/>
    </source>
</evidence>
<feature type="region of interest" description="Disordered" evidence="28">
    <location>
        <begin position="221"/>
        <end position="256"/>
    </location>
</feature>
<evidence type="ECO:0000313" key="30">
    <source>
        <dbReference type="EMBL" id="KAK6328069.1"/>
    </source>
</evidence>
<dbReference type="Gene3D" id="1.10.10.60">
    <property type="entry name" value="Homeodomain-like"/>
    <property type="match status" value="1"/>
</dbReference>
<feature type="compositionally biased region" description="Low complexity" evidence="28">
    <location>
        <begin position="247"/>
        <end position="256"/>
    </location>
</feature>
<evidence type="ECO:0000256" key="20">
    <source>
        <dbReference type="ARBA" id="ARBA00023328"/>
    </source>
</evidence>
<keyword evidence="4" id="KW-0217">Developmental protein</keyword>
<feature type="region of interest" description="Disordered" evidence="28">
    <location>
        <begin position="50"/>
        <end position="112"/>
    </location>
</feature>
<keyword evidence="7" id="KW-0677">Repeat</keyword>
<dbReference type="GO" id="GO:0007399">
    <property type="term" value="P:nervous system development"/>
    <property type="evidence" value="ECO:0007669"/>
    <property type="project" value="UniProtKB-KW"/>
</dbReference>
<keyword evidence="6" id="KW-0132">Cell division</keyword>
<comment type="caution">
    <text evidence="30">The sequence shown here is derived from an EMBL/GenBank/DDBJ whole genome shotgun (WGS) entry which is preliminary data.</text>
</comment>
<keyword evidence="19" id="KW-0131">Cell cycle</keyword>
<dbReference type="GO" id="GO:0030154">
    <property type="term" value="P:cell differentiation"/>
    <property type="evidence" value="ECO:0007669"/>
    <property type="project" value="UniProtKB-KW"/>
</dbReference>